<comment type="catalytic activity">
    <reaction evidence="2">
        <text>2 oxidized [2Fe-2S]-[ferredoxin] + 2-oxoglutarate + CoA = succinyl-CoA + 2 reduced [2Fe-2S]-[ferredoxin] + CO2 + H(+)</text>
        <dbReference type="Rhea" id="RHEA:17297"/>
        <dbReference type="Rhea" id="RHEA-COMP:10000"/>
        <dbReference type="Rhea" id="RHEA-COMP:10001"/>
        <dbReference type="ChEBI" id="CHEBI:15378"/>
        <dbReference type="ChEBI" id="CHEBI:16526"/>
        <dbReference type="ChEBI" id="CHEBI:16810"/>
        <dbReference type="ChEBI" id="CHEBI:33737"/>
        <dbReference type="ChEBI" id="CHEBI:33738"/>
        <dbReference type="ChEBI" id="CHEBI:57287"/>
        <dbReference type="ChEBI" id="CHEBI:57292"/>
        <dbReference type="EC" id="1.2.7.3"/>
    </reaction>
</comment>
<dbReference type="Gene3D" id="3.40.50.920">
    <property type="match status" value="1"/>
</dbReference>
<sequence length="637" mass="69800">MSDDELIWRIAGGSGDGIDSTSQNFAKALMRAGLHVFTHRHYPSRIRGGHTYVEIRASADDVQSRGDGYNFLLALGDSFARNPQEEAYYGNEEIKPLSENLDDLREGGIIVYDEGLISEEDVADLELEKRAEENDWHVFPMDLRGLAKEHGREVMRNTAGVGVTAALLDMDLEHIEDLMSDAMGGDVLESNLEILHEAYEIVNEEYDFEHDLRAPTGEHETEQALLSGSNAIAYGSIDAGCRFIAGYPMTPWTDVFTILSQNFPDMGGIAEQVEDEIAAAALAVGASHAGAKAMSGSSGGGFALMSEPLGLAEMTETPIVLLESMRAGPSTGMPTKPEQGDLEFVLYTSQGDSSRVVFAPGTIEECYEQTRLAFHIAYEYQIPSIIIYDQKLSGENTNVPVEFFDREPNPDLGSTLTEDELKEAAHDASGKFHRFAYEHESGAENGVSPRSLPGQEGGRYLATGNEHTPVGHISEDPDNRVYQMSRRVQKLEHIREELDEEHDSNQTYFGDEDADFGIITWGSSQGAVAEAVSRLNENGQSVKAIGVSDMMPFPETEMVEFLESVDEAMVVEMNATAQFRGLIQKELGRYGEKMTSLLKYNGNPFEPAEVVESAEINLNGGDEEPSAQVHIEPAAGD</sequence>
<dbReference type="EC" id="1.2.7.3" evidence="4"/>
<evidence type="ECO:0000256" key="4">
    <source>
        <dbReference type="ARBA" id="ARBA00066947"/>
    </source>
</evidence>
<gene>
    <name evidence="11" type="ORF">SAMN04488556_2724</name>
</gene>
<dbReference type="OrthoDB" id="31112at2157"/>
<dbReference type="InterPro" id="IPR002869">
    <property type="entry name" value="Pyrv_flavodox_OxRed_cen"/>
</dbReference>
<proteinExistence type="predicted"/>
<dbReference type="GO" id="GO:0006082">
    <property type="term" value="P:organic acid metabolic process"/>
    <property type="evidence" value="ECO:0007669"/>
    <property type="project" value="UniProtKB-ARBA"/>
</dbReference>
<accession>A0A1I6SJF1</accession>
<dbReference type="PANTHER" id="PTHR32154:SF20">
    <property type="entry name" value="2-OXOGLUTARATE OXIDOREDUCTASE SUBUNIT KORA"/>
    <property type="match status" value="1"/>
</dbReference>
<evidence type="ECO:0000313" key="12">
    <source>
        <dbReference type="Proteomes" id="UP000199199"/>
    </source>
</evidence>
<dbReference type="SUPFAM" id="SSF52518">
    <property type="entry name" value="Thiamin diphosphate-binding fold (THDP-binding)"/>
    <property type="match status" value="1"/>
</dbReference>
<dbReference type="EMBL" id="FOZS01000002">
    <property type="protein sequence ID" value="SFS77076.1"/>
    <property type="molecule type" value="Genomic_DNA"/>
</dbReference>
<dbReference type="CDD" id="cd07034">
    <property type="entry name" value="TPP_PYR_PFOR_IOR-alpha_like"/>
    <property type="match status" value="1"/>
</dbReference>
<dbReference type="NCBIfam" id="TIGR03710">
    <property type="entry name" value="OAFO_sf"/>
    <property type="match status" value="1"/>
</dbReference>
<dbReference type="InterPro" id="IPR029061">
    <property type="entry name" value="THDP-binding"/>
</dbReference>
<feature type="domain" description="Pyruvate flavodoxin/ferredoxin oxidoreductase pyrimidine binding" evidence="9">
    <location>
        <begin position="235"/>
        <end position="479"/>
    </location>
</feature>
<evidence type="ECO:0000256" key="1">
    <source>
        <dbReference type="ARBA" id="ARBA00023002"/>
    </source>
</evidence>
<dbReference type="FunFam" id="3.40.50.970:FF:000022">
    <property type="entry name" value="2-oxoglutarate ferredoxin oxidoreductase alpha subunit"/>
    <property type="match status" value="1"/>
</dbReference>
<reference evidence="12" key="1">
    <citation type="submission" date="2016-10" db="EMBL/GenBank/DDBJ databases">
        <authorList>
            <person name="Varghese N."/>
            <person name="Submissions S."/>
        </authorList>
    </citation>
    <scope>NUCLEOTIDE SEQUENCE [LARGE SCALE GENOMIC DNA]</scope>
    <source>
        <strain evidence="12">DSM 22427</strain>
    </source>
</reference>
<evidence type="ECO:0000256" key="2">
    <source>
        <dbReference type="ARBA" id="ARBA00052359"/>
    </source>
</evidence>
<dbReference type="InterPro" id="IPR033412">
    <property type="entry name" value="PFOR_II"/>
</dbReference>
<dbReference type="SUPFAM" id="SSF53323">
    <property type="entry name" value="Pyruvate-ferredoxin oxidoreductase, PFOR, domain III"/>
    <property type="match status" value="1"/>
</dbReference>
<dbReference type="Proteomes" id="UP000199199">
    <property type="component" value="Unassembled WGS sequence"/>
</dbReference>
<dbReference type="Gene3D" id="3.40.920.10">
    <property type="entry name" value="Pyruvate-ferredoxin oxidoreductase, PFOR, domain III"/>
    <property type="match status" value="1"/>
</dbReference>
<evidence type="ECO:0000256" key="6">
    <source>
        <dbReference type="ARBA" id="ARBA00076968"/>
    </source>
</evidence>
<evidence type="ECO:0000313" key="11">
    <source>
        <dbReference type="EMBL" id="SFS77076.1"/>
    </source>
</evidence>
<dbReference type="GO" id="GO:0006979">
    <property type="term" value="P:response to oxidative stress"/>
    <property type="evidence" value="ECO:0007669"/>
    <property type="project" value="TreeGrafter"/>
</dbReference>
<dbReference type="Pfam" id="PF01855">
    <property type="entry name" value="POR_N"/>
    <property type="match status" value="1"/>
</dbReference>
<organism evidence="11 12">
    <name type="scientific">Halostagnicola kamekurae</name>
    <dbReference type="NCBI Taxonomy" id="619731"/>
    <lineage>
        <taxon>Archaea</taxon>
        <taxon>Methanobacteriati</taxon>
        <taxon>Methanobacteriota</taxon>
        <taxon>Stenosarchaea group</taxon>
        <taxon>Halobacteria</taxon>
        <taxon>Halobacteriales</taxon>
        <taxon>Natrialbaceae</taxon>
        <taxon>Halostagnicola</taxon>
    </lineage>
</organism>
<feature type="domain" description="Pyruvate:ferredoxin oxidoreductase core" evidence="10">
    <location>
        <begin position="514"/>
        <end position="589"/>
    </location>
</feature>
<dbReference type="PANTHER" id="PTHR32154">
    <property type="entry name" value="PYRUVATE-FLAVODOXIN OXIDOREDUCTASE-RELATED"/>
    <property type="match status" value="1"/>
</dbReference>
<evidence type="ECO:0000259" key="10">
    <source>
        <dbReference type="Pfam" id="PF17147"/>
    </source>
</evidence>
<dbReference type="InterPro" id="IPR002880">
    <property type="entry name" value="Pyrv_Fd/Flavodoxin_OxRdtase_N"/>
</dbReference>
<dbReference type="InterPro" id="IPR050722">
    <property type="entry name" value="Pyruvate:ferred/Flavod_OxRd"/>
</dbReference>
<dbReference type="SUPFAM" id="SSF52922">
    <property type="entry name" value="TK C-terminal domain-like"/>
    <property type="match status" value="1"/>
</dbReference>
<dbReference type="AlphaFoldDB" id="A0A1I6SJF1"/>
<evidence type="ECO:0000256" key="7">
    <source>
        <dbReference type="ARBA" id="ARBA00079587"/>
    </source>
</evidence>
<dbReference type="Gene3D" id="3.40.50.970">
    <property type="match status" value="1"/>
</dbReference>
<protein>
    <recommendedName>
        <fullName evidence="5">2-oxoglutarate synthase subunit KorA</fullName>
        <ecNumber evidence="4">1.2.7.3</ecNumber>
    </recommendedName>
    <alternativeName>
        <fullName evidence="7">2-ketoglutarate oxidoreductase alpha chain</fullName>
    </alternativeName>
    <alternativeName>
        <fullName evidence="6">2-oxoglutarate-ferredoxin oxidoreductase subunit alpha</fullName>
    </alternativeName>
</protein>
<keyword evidence="1" id="KW-0560">Oxidoreductase</keyword>
<evidence type="ECO:0000259" key="8">
    <source>
        <dbReference type="Pfam" id="PF01558"/>
    </source>
</evidence>
<feature type="domain" description="Pyruvate/ketoisovalerate oxidoreductase catalytic" evidence="8">
    <location>
        <begin position="15"/>
        <end position="200"/>
    </location>
</feature>
<keyword evidence="12" id="KW-1185">Reference proteome</keyword>
<evidence type="ECO:0000256" key="5">
    <source>
        <dbReference type="ARBA" id="ARBA00071398"/>
    </source>
</evidence>
<name>A0A1I6SJF1_9EURY</name>
<comment type="subunit">
    <text evidence="3">Heterotetramer of the KorA, KorB, KorC and KorD subunits.</text>
</comment>
<dbReference type="Pfam" id="PF01558">
    <property type="entry name" value="POR"/>
    <property type="match status" value="1"/>
</dbReference>
<dbReference type="GO" id="GO:0044272">
    <property type="term" value="P:sulfur compound biosynthetic process"/>
    <property type="evidence" value="ECO:0007669"/>
    <property type="project" value="UniProtKB-ARBA"/>
</dbReference>
<dbReference type="InterPro" id="IPR009014">
    <property type="entry name" value="Transketo_C/PFOR_II"/>
</dbReference>
<keyword evidence="11" id="KW-0670">Pyruvate</keyword>
<dbReference type="InterPro" id="IPR019752">
    <property type="entry name" value="Pyrv/ketoisovalerate_OxRed_cat"/>
</dbReference>
<dbReference type="GO" id="GO:0047553">
    <property type="term" value="F:2-oxoglutarate synthase activity"/>
    <property type="evidence" value="ECO:0007669"/>
    <property type="project" value="UniProtKB-EC"/>
</dbReference>
<dbReference type="Pfam" id="PF17147">
    <property type="entry name" value="PFOR_II"/>
    <property type="match status" value="1"/>
</dbReference>
<evidence type="ECO:0000259" key="9">
    <source>
        <dbReference type="Pfam" id="PF01855"/>
    </source>
</evidence>
<evidence type="ECO:0000256" key="3">
    <source>
        <dbReference type="ARBA" id="ARBA00064882"/>
    </source>
</evidence>
<dbReference type="RefSeq" id="WP_092905143.1">
    <property type="nucleotide sequence ID" value="NZ_FOZS01000002.1"/>
</dbReference>
<dbReference type="InterPro" id="IPR022367">
    <property type="entry name" value="2-oxoacid/accept_OxRdtase_asu"/>
</dbReference>